<dbReference type="Proteomes" id="UP001144036">
    <property type="component" value="Unassembled WGS sequence"/>
</dbReference>
<proteinExistence type="predicted"/>
<sequence length="443" mass="47398">MPEHADVVIAGARCAGSATAAALARRGVKVIALDPARFPSTTVSTHLLFASGVAELARTGALERVEKIGAPKLPRSFVGGPGHAASGGYTAIDGIDYGLCVRRAGLDAALVDTARAAGAEVREGHRVTDLLWEAGRAVGVKVSERGGKEYEIRAGLVVGADGRRSTVARLVGADQPRLSHANGRACYYAYYEDPREEWRSTAAMWLTGRELGNAFPCDGGMSMVLLMPPAERAADFRGDLEAEFTRTVGLVPGLAKRLEGCTRATKIVSSVSHPSFFRRSAGPGWALVGDAGHFKDPVTAQGIRDALRFGRLLGERVAGVVDDPAALDEATAAWERSRDRQCLIMYHWTNLLGRGDGLAYVQIELLRGLTDAPYGVRRILEVYSRIRDPRETLAMGGMVKAVARALRDNPGARLSVLKATGETLREMAGHHDEAKRLLRPAAS</sequence>
<evidence type="ECO:0000259" key="1">
    <source>
        <dbReference type="Pfam" id="PF01494"/>
    </source>
</evidence>
<accession>A0ABT4SHF9</accession>
<evidence type="ECO:0000313" key="3">
    <source>
        <dbReference type="Proteomes" id="UP001144036"/>
    </source>
</evidence>
<dbReference type="PANTHER" id="PTHR42685">
    <property type="entry name" value="GERANYLGERANYL DIPHOSPHATE REDUCTASE"/>
    <property type="match status" value="1"/>
</dbReference>
<gene>
    <name evidence="2" type="ORF">OUY22_24850</name>
</gene>
<keyword evidence="3" id="KW-1185">Reference proteome</keyword>
<dbReference type="PANTHER" id="PTHR42685:SF22">
    <property type="entry name" value="CONDITIONED MEDIUM FACTOR RECEPTOR 1"/>
    <property type="match status" value="1"/>
</dbReference>
<reference evidence="2" key="1">
    <citation type="submission" date="2022-11" db="EMBL/GenBank/DDBJ databases">
        <title>Nonomuraea corallina sp. nov., a new species of the genus Nonomuraea isolated from sea side sediment in Thai sea.</title>
        <authorList>
            <person name="Ngamcharungchit C."/>
            <person name="Matsumoto A."/>
            <person name="Suriyachadkun C."/>
            <person name="Panbangred W."/>
            <person name="Inahashi Y."/>
            <person name="Intra B."/>
        </authorList>
    </citation>
    <scope>NUCLEOTIDE SEQUENCE</scope>
    <source>
        <strain evidence="2">MCN248</strain>
    </source>
</reference>
<dbReference type="Pfam" id="PF01494">
    <property type="entry name" value="FAD_binding_3"/>
    <property type="match status" value="1"/>
</dbReference>
<organism evidence="2 3">
    <name type="scientific">Nonomuraea corallina</name>
    <dbReference type="NCBI Taxonomy" id="2989783"/>
    <lineage>
        <taxon>Bacteria</taxon>
        <taxon>Bacillati</taxon>
        <taxon>Actinomycetota</taxon>
        <taxon>Actinomycetes</taxon>
        <taxon>Streptosporangiales</taxon>
        <taxon>Streptosporangiaceae</taxon>
        <taxon>Nonomuraea</taxon>
    </lineage>
</organism>
<dbReference type="InterPro" id="IPR036188">
    <property type="entry name" value="FAD/NAD-bd_sf"/>
</dbReference>
<dbReference type="InterPro" id="IPR002938">
    <property type="entry name" value="FAD-bd"/>
</dbReference>
<dbReference type="SUPFAM" id="SSF51905">
    <property type="entry name" value="FAD/NAD(P)-binding domain"/>
    <property type="match status" value="1"/>
</dbReference>
<evidence type="ECO:0000313" key="2">
    <source>
        <dbReference type="EMBL" id="MDA0636654.1"/>
    </source>
</evidence>
<dbReference type="InterPro" id="IPR050407">
    <property type="entry name" value="Geranylgeranyl_reductase"/>
</dbReference>
<dbReference type="RefSeq" id="WP_270157548.1">
    <property type="nucleotide sequence ID" value="NZ_JAPNNL010000116.1"/>
</dbReference>
<dbReference type="Gene3D" id="3.50.50.60">
    <property type="entry name" value="FAD/NAD(P)-binding domain"/>
    <property type="match status" value="1"/>
</dbReference>
<feature type="domain" description="FAD-binding" evidence="1">
    <location>
        <begin position="5"/>
        <end position="175"/>
    </location>
</feature>
<dbReference type="PRINTS" id="PR00420">
    <property type="entry name" value="RNGMNOXGNASE"/>
</dbReference>
<name>A0ABT4SHF9_9ACTN</name>
<protein>
    <submittedName>
        <fullName evidence="2">NAD(P)/FAD-dependent oxidoreductase</fullName>
    </submittedName>
</protein>
<comment type="caution">
    <text evidence="2">The sequence shown here is derived from an EMBL/GenBank/DDBJ whole genome shotgun (WGS) entry which is preliminary data.</text>
</comment>
<dbReference type="EMBL" id="JAPNNL010000116">
    <property type="protein sequence ID" value="MDA0636654.1"/>
    <property type="molecule type" value="Genomic_DNA"/>
</dbReference>